<evidence type="ECO:0000313" key="2">
    <source>
        <dbReference type="EMBL" id="GBN30288.1"/>
    </source>
</evidence>
<name>A0A4Y2MT05_ARAVE</name>
<evidence type="ECO:0000313" key="3">
    <source>
        <dbReference type="Proteomes" id="UP000499080"/>
    </source>
</evidence>
<reference evidence="2 3" key="1">
    <citation type="journal article" date="2019" name="Sci. Rep.">
        <title>Orb-weaving spider Araneus ventricosus genome elucidates the spidroin gene catalogue.</title>
        <authorList>
            <person name="Kono N."/>
            <person name="Nakamura H."/>
            <person name="Ohtoshi R."/>
            <person name="Moran D.A.P."/>
            <person name="Shinohara A."/>
            <person name="Yoshida Y."/>
            <person name="Fujiwara M."/>
            <person name="Mori M."/>
            <person name="Tomita M."/>
            <person name="Arakawa K."/>
        </authorList>
    </citation>
    <scope>NUCLEOTIDE SEQUENCE [LARGE SCALE GENOMIC DNA]</scope>
</reference>
<keyword evidence="3" id="KW-1185">Reference proteome</keyword>
<evidence type="ECO:0000256" key="1">
    <source>
        <dbReference type="SAM" id="MobiDB-lite"/>
    </source>
</evidence>
<dbReference type="AlphaFoldDB" id="A0A4Y2MT05"/>
<organism evidence="2 3">
    <name type="scientific">Araneus ventricosus</name>
    <name type="common">Orbweaver spider</name>
    <name type="synonym">Epeira ventricosa</name>
    <dbReference type="NCBI Taxonomy" id="182803"/>
    <lineage>
        <taxon>Eukaryota</taxon>
        <taxon>Metazoa</taxon>
        <taxon>Ecdysozoa</taxon>
        <taxon>Arthropoda</taxon>
        <taxon>Chelicerata</taxon>
        <taxon>Arachnida</taxon>
        <taxon>Araneae</taxon>
        <taxon>Araneomorphae</taxon>
        <taxon>Entelegynae</taxon>
        <taxon>Araneoidea</taxon>
        <taxon>Araneidae</taxon>
        <taxon>Araneus</taxon>
    </lineage>
</organism>
<feature type="region of interest" description="Disordered" evidence="1">
    <location>
        <begin position="226"/>
        <end position="265"/>
    </location>
</feature>
<accession>A0A4Y2MT05</accession>
<proteinExistence type="predicted"/>
<dbReference type="EMBL" id="BGPR01007892">
    <property type="protein sequence ID" value="GBN30288.1"/>
    <property type="molecule type" value="Genomic_DNA"/>
</dbReference>
<comment type="caution">
    <text evidence="2">The sequence shown here is derived from an EMBL/GenBank/DDBJ whole genome shotgun (WGS) entry which is preliminary data.</text>
</comment>
<gene>
    <name evidence="2" type="ORF">AVEN_62411_1</name>
</gene>
<protein>
    <submittedName>
        <fullName evidence="2">Uncharacterized protein</fullName>
    </submittedName>
</protein>
<feature type="compositionally biased region" description="Low complexity" evidence="1">
    <location>
        <begin position="255"/>
        <end position="265"/>
    </location>
</feature>
<sequence>MTARAKHPYCGSYPTEFFATCCARCLFGDIRHACSAHAVARASPISGIFRTAISEISCRDQITPFAKICRQPDTKSEKEHWKKEQQIGNWEEMLSFRTHARLQEMGRSKTNSGAGQQILPPALQMLQGNVPRQRGETLAGAAGNFETCASHLKIFQPDTCVHADDEDNLAHAEMSSKSFSTIPYKNTTDFPGLVSENSSTLTCSFSHDNVICCLLRQLLFYGGNGDVQSSSPRAHRPVRCREGGERTVPSRTNRRGNFGRNGAVV</sequence>
<dbReference type="Proteomes" id="UP000499080">
    <property type="component" value="Unassembled WGS sequence"/>
</dbReference>